<evidence type="ECO:0000313" key="5">
    <source>
        <dbReference type="Proteomes" id="UP000004994"/>
    </source>
</evidence>
<accession>A0A3Q7J7M5</accession>
<keyword evidence="5" id="KW-1185">Reference proteome</keyword>
<dbReference type="GO" id="GO:0016020">
    <property type="term" value="C:membrane"/>
    <property type="evidence" value="ECO:0007669"/>
    <property type="project" value="InterPro"/>
</dbReference>
<keyword evidence="3" id="KW-0812">Transmembrane</keyword>
<dbReference type="STRING" id="4081.A0A3Q7J7M5"/>
<dbReference type="GO" id="GO:0015232">
    <property type="term" value="F:heme transmembrane transporter activity"/>
    <property type="evidence" value="ECO:0007669"/>
    <property type="project" value="InterPro"/>
</dbReference>
<name>A0A3Q7J7M5_SOLLC</name>
<dbReference type="InterPro" id="IPR003567">
    <property type="entry name" value="Cyt_c_biogenesis"/>
</dbReference>
<dbReference type="AlphaFoldDB" id="A0A3Q7J7M5"/>
<keyword evidence="3" id="KW-0472">Membrane</keyword>
<dbReference type="EnsemblPlants" id="Solyc12g035910.1.1">
    <property type="protein sequence ID" value="Solyc12g035910.1.1.1"/>
    <property type="gene ID" value="Solyc12g035910.1"/>
</dbReference>
<dbReference type="Gramene" id="Solyc12g035910.1.1">
    <property type="protein sequence ID" value="Solyc12g035910.1.1.1"/>
    <property type="gene ID" value="Solyc12g035910.1"/>
</dbReference>
<dbReference type="GO" id="GO:0017004">
    <property type="term" value="P:cytochrome complex assembly"/>
    <property type="evidence" value="ECO:0007669"/>
    <property type="project" value="UniProtKB-KW"/>
</dbReference>
<keyword evidence="3" id="KW-1133">Transmembrane helix</keyword>
<dbReference type="InParanoid" id="A0A3Q7J7M5"/>
<sequence>MLHQARDDKERSLSIDEQMIDGALGIAFFLYHFLSVGFDPFVRNFFVCT</sequence>
<evidence type="ECO:0000256" key="3">
    <source>
        <dbReference type="SAM" id="Phobius"/>
    </source>
</evidence>
<comment type="similarity">
    <text evidence="1">Belongs to the CcmF/CycK/Ccl1/NrfE/CcsA family.</text>
</comment>
<dbReference type="Proteomes" id="UP000004994">
    <property type="component" value="Chromosome 12"/>
</dbReference>
<evidence type="ECO:0000313" key="4">
    <source>
        <dbReference type="EnsemblPlants" id="Solyc12g035910.1.1.1"/>
    </source>
</evidence>
<feature type="transmembrane region" description="Helical" evidence="3">
    <location>
        <begin position="20"/>
        <end position="38"/>
    </location>
</feature>
<organism evidence="4">
    <name type="scientific">Solanum lycopersicum</name>
    <name type="common">Tomato</name>
    <name type="synonym">Lycopersicon esculentum</name>
    <dbReference type="NCBI Taxonomy" id="4081"/>
    <lineage>
        <taxon>Eukaryota</taxon>
        <taxon>Viridiplantae</taxon>
        <taxon>Streptophyta</taxon>
        <taxon>Embryophyta</taxon>
        <taxon>Tracheophyta</taxon>
        <taxon>Spermatophyta</taxon>
        <taxon>Magnoliopsida</taxon>
        <taxon>eudicotyledons</taxon>
        <taxon>Gunneridae</taxon>
        <taxon>Pentapetalae</taxon>
        <taxon>asterids</taxon>
        <taxon>lamiids</taxon>
        <taxon>Solanales</taxon>
        <taxon>Solanaceae</taxon>
        <taxon>Solanoideae</taxon>
        <taxon>Solaneae</taxon>
        <taxon>Solanum</taxon>
        <taxon>Solanum subgen. Lycopersicon</taxon>
    </lineage>
</organism>
<evidence type="ECO:0000256" key="1">
    <source>
        <dbReference type="ARBA" id="ARBA00009186"/>
    </source>
</evidence>
<keyword evidence="2" id="KW-0201">Cytochrome c-type biogenesis</keyword>
<dbReference type="PaxDb" id="4081-Solyc12g035910.1.1"/>
<protein>
    <submittedName>
        <fullName evidence="4">Uncharacterized protein</fullName>
    </submittedName>
</protein>
<dbReference type="PANTHER" id="PTHR43653:SF1">
    <property type="entry name" value="CYTOCHROME C-TYPE BIOGENESIS PROTEIN CCMF"/>
    <property type="match status" value="1"/>
</dbReference>
<reference evidence="4" key="2">
    <citation type="submission" date="2019-01" db="UniProtKB">
        <authorList>
            <consortium name="EnsemblPlants"/>
        </authorList>
    </citation>
    <scope>IDENTIFICATION</scope>
    <source>
        <strain evidence="4">cv. Heinz 1706</strain>
    </source>
</reference>
<dbReference type="PANTHER" id="PTHR43653">
    <property type="entry name" value="CYTOCHROME C ASSEMBLY PROTEIN-RELATED"/>
    <property type="match status" value="1"/>
</dbReference>
<evidence type="ECO:0000256" key="2">
    <source>
        <dbReference type="ARBA" id="ARBA00022748"/>
    </source>
</evidence>
<proteinExistence type="inferred from homology"/>
<reference evidence="4" key="1">
    <citation type="journal article" date="2012" name="Nature">
        <title>The tomato genome sequence provides insights into fleshy fruit evolution.</title>
        <authorList>
            <consortium name="Tomato Genome Consortium"/>
        </authorList>
    </citation>
    <scope>NUCLEOTIDE SEQUENCE [LARGE SCALE GENOMIC DNA]</scope>
    <source>
        <strain evidence="4">cv. Heinz 1706</strain>
    </source>
</reference>